<keyword evidence="1" id="KW-1133">Transmembrane helix</keyword>
<name>A0ABW1D5C8_9ACTN</name>
<keyword evidence="1" id="KW-0472">Membrane</keyword>
<gene>
    <name evidence="2" type="ORF">ACFPZ3_56065</name>
</gene>
<evidence type="ECO:0000256" key="1">
    <source>
        <dbReference type="SAM" id="Phobius"/>
    </source>
</evidence>
<dbReference type="EMBL" id="JBHSPA010000089">
    <property type="protein sequence ID" value="MFC5833229.1"/>
    <property type="molecule type" value="Genomic_DNA"/>
</dbReference>
<evidence type="ECO:0008006" key="4">
    <source>
        <dbReference type="Google" id="ProtNLM"/>
    </source>
</evidence>
<keyword evidence="3" id="KW-1185">Reference proteome</keyword>
<proteinExistence type="predicted"/>
<evidence type="ECO:0000313" key="3">
    <source>
        <dbReference type="Proteomes" id="UP001596058"/>
    </source>
</evidence>
<reference evidence="3" key="1">
    <citation type="journal article" date="2019" name="Int. J. Syst. Evol. Microbiol.">
        <title>The Global Catalogue of Microorganisms (GCM) 10K type strain sequencing project: providing services to taxonomists for standard genome sequencing and annotation.</title>
        <authorList>
            <consortium name="The Broad Institute Genomics Platform"/>
            <consortium name="The Broad Institute Genome Sequencing Center for Infectious Disease"/>
            <person name="Wu L."/>
            <person name="Ma J."/>
        </authorList>
    </citation>
    <scope>NUCLEOTIDE SEQUENCE [LARGE SCALE GENOMIC DNA]</scope>
    <source>
        <strain evidence="3">CCUG 53903</strain>
    </source>
</reference>
<dbReference type="Proteomes" id="UP001596058">
    <property type="component" value="Unassembled WGS sequence"/>
</dbReference>
<accession>A0ABW1D5C8</accession>
<keyword evidence="1" id="KW-0812">Transmembrane</keyword>
<organism evidence="2 3">
    <name type="scientific">Nonomuraea insulae</name>
    <dbReference type="NCBI Taxonomy" id="1616787"/>
    <lineage>
        <taxon>Bacteria</taxon>
        <taxon>Bacillati</taxon>
        <taxon>Actinomycetota</taxon>
        <taxon>Actinomycetes</taxon>
        <taxon>Streptosporangiales</taxon>
        <taxon>Streptosporangiaceae</taxon>
        <taxon>Nonomuraea</taxon>
    </lineage>
</organism>
<feature type="transmembrane region" description="Helical" evidence="1">
    <location>
        <begin position="191"/>
        <end position="213"/>
    </location>
</feature>
<feature type="transmembrane region" description="Helical" evidence="1">
    <location>
        <begin position="167"/>
        <end position="185"/>
    </location>
</feature>
<feature type="transmembrane region" description="Helical" evidence="1">
    <location>
        <begin position="139"/>
        <end position="160"/>
    </location>
</feature>
<comment type="caution">
    <text evidence="2">The sequence shown here is derived from an EMBL/GenBank/DDBJ whole genome shotgun (WGS) entry which is preliminary data.</text>
</comment>
<feature type="transmembrane region" description="Helical" evidence="1">
    <location>
        <begin position="58"/>
        <end position="77"/>
    </location>
</feature>
<feature type="transmembrane region" description="Helical" evidence="1">
    <location>
        <begin position="89"/>
        <end position="106"/>
    </location>
</feature>
<sequence length="217" mass="22428">MTTVETSATTAGFTRVAMIACAVLSPLLVALSLLFAPFQSTLDGEPYVRAFTAHLGSYPLWSWVGVVSSAALIPALLAVGQVARSGRPVLGLAGMILAFILPLPVIDTDEVIYAASRIVLDAPTTNKLVTELNEGLPTAILGFTFFLGLIGLVLMGVAALSSATPKWAAVAMIVAPFLIPVAWLAQLSNMVAGAAWLILTAGMGGLALALPIAREKA</sequence>
<evidence type="ECO:0000313" key="2">
    <source>
        <dbReference type="EMBL" id="MFC5833229.1"/>
    </source>
</evidence>
<dbReference type="RefSeq" id="WP_379522650.1">
    <property type="nucleotide sequence ID" value="NZ_JBHSPA010000089.1"/>
</dbReference>
<feature type="transmembrane region" description="Helical" evidence="1">
    <location>
        <begin position="12"/>
        <end position="38"/>
    </location>
</feature>
<protein>
    <recommendedName>
        <fullName evidence="4">DUF4386 family protein</fullName>
    </recommendedName>
</protein>